<proteinExistence type="predicted"/>
<feature type="transmembrane region" description="Helical" evidence="1">
    <location>
        <begin position="24"/>
        <end position="44"/>
    </location>
</feature>
<accession>D1BZI6</accession>
<gene>
    <name evidence="3" type="ordered locus">Xcel_1109</name>
</gene>
<dbReference type="HOGENOM" id="CLU_054762_1_0_11"/>
<keyword evidence="1" id="KW-0812">Transmembrane</keyword>
<dbReference type="OrthoDB" id="3178004at2"/>
<dbReference type="KEGG" id="xce:Xcel_1109"/>
<sequence length="333" mass="34491">MTTSPDPGVRTSEPWKALARRSTLWSAAVALLLLIASTALVLSWRGDLPDPIASHWGSGVEPDGFMSLTQWVVTMAATGVGTIAIFSAIGLFWGRAAATRRIAAAATVWIGAFLAVVQVTAIAGQRGLADAAAARGSGGWLVASYLLPLLPAVAAAFLVPGDPRQAATGPVPADAARTGLADGEHAVWVRRIGGGTGLWIGAATIALMLAVALFTRTWELLVVPALLAVLFAAMMVFEVRVDAAGLTVRSALGWPRTFVPADEVVRADPVQVSAFRQFGGWGWRVAPGGNVGVVPRSGEGLEVVRTGGRSLTITVDDAATAAALLNTMADRTR</sequence>
<feature type="domain" description="DUF1648" evidence="2">
    <location>
        <begin position="32"/>
        <end position="77"/>
    </location>
</feature>
<evidence type="ECO:0000313" key="3">
    <source>
        <dbReference type="EMBL" id="ACZ30140.1"/>
    </source>
</evidence>
<keyword evidence="1" id="KW-0472">Membrane</keyword>
<dbReference type="Pfam" id="PF07853">
    <property type="entry name" value="DUF1648"/>
    <property type="match status" value="1"/>
</dbReference>
<evidence type="ECO:0000259" key="2">
    <source>
        <dbReference type="Pfam" id="PF07853"/>
    </source>
</evidence>
<feature type="transmembrane region" description="Helical" evidence="1">
    <location>
        <begin position="197"/>
        <end position="215"/>
    </location>
</feature>
<dbReference type="AlphaFoldDB" id="D1BZI6"/>
<feature type="transmembrane region" description="Helical" evidence="1">
    <location>
        <begin position="106"/>
        <end position="128"/>
    </location>
</feature>
<feature type="transmembrane region" description="Helical" evidence="1">
    <location>
        <begin position="140"/>
        <end position="159"/>
    </location>
</feature>
<dbReference type="eggNOG" id="ENOG5033VBA">
    <property type="taxonomic scope" value="Bacteria"/>
</dbReference>
<dbReference type="Proteomes" id="UP000002255">
    <property type="component" value="Chromosome"/>
</dbReference>
<evidence type="ECO:0000313" key="4">
    <source>
        <dbReference type="Proteomes" id="UP000002255"/>
    </source>
</evidence>
<evidence type="ECO:0000256" key="1">
    <source>
        <dbReference type="SAM" id="Phobius"/>
    </source>
</evidence>
<keyword evidence="4" id="KW-1185">Reference proteome</keyword>
<dbReference type="RefSeq" id="WP_012877882.1">
    <property type="nucleotide sequence ID" value="NC_013530.1"/>
</dbReference>
<dbReference type="InterPro" id="IPR012867">
    <property type="entry name" value="DUF1648"/>
</dbReference>
<feature type="transmembrane region" description="Helical" evidence="1">
    <location>
        <begin position="221"/>
        <end position="239"/>
    </location>
</feature>
<keyword evidence="1" id="KW-1133">Transmembrane helix</keyword>
<protein>
    <recommendedName>
        <fullName evidence="2">DUF1648 domain-containing protein</fullName>
    </recommendedName>
</protein>
<organism evidence="3 4">
    <name type="scientific">Xylanimonas cellulosilytica (strain DSM 15894 / JCM 12276 / CECT 5975 / KCTC 9989 / LMG 20990 / NBRC 107835 / XIL07)</name>
    <dbReference type="NCBI Taxonomy" id="446471"/>
    <lineage>
        <taxon>Bacteria</taxon>
        <taxon>Bacillati</taxon>
        <taxon>Actinomycetota</taxon>
        <taxon>Actinomycetes</taxon>
        <taxon>Micrococcales</taxon>
        <taxon>Promicromonosporaceae</taxon>
        <taxon>Xylanimonas</taxon>
    </lineage>
</organism>
<name>D1BZI6_XYLCX</name>
<dbReference type="STRING" id="446471.Xcel_1109"/>
<reference evidence="3 4" key="2">
    <citation type="journal article" date="2010" name="Stand. Genomic Sci.">
        <title>Complete genome sequence of Xylanimonas cellulosilytica type strain (XIL07).</title>
        <authorList>
            <person name="Foster B."/>
            <person name="Pukall R."/>
            <person name="Abt B."/>
            <person name="Nolan M."/>
            <person name="Glavina Del Rio T."/>
            <person name="Chen F."/>
            <person name="Lucas S."/>
            <person name="Tice H."/>
            <person name="Pitluck S."/>
            <person name="Cheng J.-F."/>
            <person name="Chertkov O."/>
            <person name="Brettin T."/>
            <person name="Han C."/>
            <person name="Detter J.C."/>
            <person name="Bruce D."/>
            <person name="Goodwin L."/>
            <person name="Ivanova N."/>
            <person name="Mavromatis K."/>
            <person name="Pati A."/>
            <person name="Mikhailova N."/>
            <person name="Chen A."/>
            <person name="Palaniappan K."/>
            <person name="Land M."/>
            <person name="Hauser L."/>
            <person name="Chang Y.-J."/>
            <person name="Jeffries C.D."/>
            <person name="Chain P."/>
            <person name="Rohde M."/>
            <person name="Goeker M."/>
            <person name="Bristow J."/>
            <person name="Eisen J.A."/>
            <person name="Markowitz V."/>
            <person name="Hugenholtz P."/>
            <person name="Kyrpides N.C."/>
            <person name="Klenk H.-P."/>
            <person name="Lapidus A."/>
        </authorList>
    </citation>
    <scope>NUCLEOTIDE SEQUENCE [LARGE SCALE GENOMIC DNA]</scope>
    <source>
        <strain evidence="4">DSM 15894 / CECT 5975 / LMG 20990 / XIL07</strain>
    </source>
</reference>
<reference evidence="4" key="1">
    <citation type="submission" date="2009-11" db="EMBL/GenBank/DDBJ databases">
        <title>The complete chromosome of Xylanimonas cellulosilytica DSM 15894.</title>
        <authorList>
            <consortium name="US DOE Joint Genome Institute (JGI-PGF)"/>
            <person name="Lucas S."/>
            <person name="Copeland A."/>
            <person name="Lapidus A."/>
            <person name="Glavina del Rio T."/>
            <person name="Dalin E."/>
            <person name="Tice H."/>
            <person name="Bruce D."/>
            <person name="Goodwin L."/>
            <person name="Pitluck S."/>
            <person name="Kyrpides N."/>
            <person name="Mavromatis K."/>
            <person name="Ivanova N."/>
            <person name="Mikhailova N."/>
            <person name="Foster B."/>
            <person name="Clum A."/>
            <person name="Brettin T."/>
            <person name="Detter J.C."/>
            <person name="Han C."/>
            <person name="Larimer F."/>
            <person name="Land M."/>
            <person name="Hauser L."/>
            <person name="Markowitz V."/>
            <person name="Cheng J.F."/>
            <person name="Hugenholtz P."/>
            <person name="Woyke T."/>
            <person name="Wu D."/>
            <person name="Gehrich-Schroeter G."/>
            <person name="Schneider S."/>
            <person name="Pukall S.R."/>
            <person name="Klenk H.P."/>
            <person name="Eisen J.A."/>
        </authorList>
    </citation>
    <scope>NUCLEOTIDE SEQUENCE [LARGE SCALE GENOMIC DNA]</scope>
    <source>
        <strain evidence="4">DSM 15894 / CECT 5975 / LMG 20990 / XIL07</strain>
    </source>
</reference>
<dbReference type="EMBL" id="CP001821">
    <property type="protein sequence ID" value="ACZ30140.1"/>
    <property type="molecule type" value="Genomic_DNA"/>
</dbReference>
<feature type="transmembrane region" description="Helical" evidence="1">
    <location>
        <begin position="71"/>
        <end position="94"/>
    </location>
</feature>